<dbReference type="Proteomes" id="UP001189429">
    <property type="component" value="Unassembled WGS sequence"/>
</dbReference>
<accession>A0ABN9PMB4</accession>
<feature type="compositionally biased region" description="Basic residues" evidence="1">
    <location>
        <begin position="117"/>
        <end position="127"/>
    </location>
</feature>
<reference evidence="2" key="1">
    <citation type="submission" date="2023-10" db="EMBL/GenBank/DDBJ databases">
        <authorList>
            <person name="Chen Y."/>
            <person name="Shah S."/>
            <person name="Dougan E. K."/>
            <person name="Thang M."/>
            <person name="Chan C."/>
        </authorList>
    </citation>
    <scope>NUCLEOTIDE SEQUENCE [LARGE SCALE GENOMIC DNA]</scope>
</reference>
<evidence type="ECO:0000313" key="3">
    <source>
        <dbReference type="Proteomes" id="UP001189429"/>
    </source>
</evidence>
<comment type="caution">
    <text evidence="2">The sequence shown here is derived from an EMBL/GenBank/DDBJ whole genome shotgun (WGS) entry which is preliminary data.</text>
</comment>
<feature type="region of interest" description="Disordered" evidence="1">
    <location>
        <begin position="1"/>
        <end position="58"/>
    </location>
</feature>
<keyword evidence="3" id="KW-1185">Reference proteome</keyword>
<dbReference type="EMBL" id="CAUYUJ010001113">
    <property type="protein sequence ID" value="CAK0794208.1"/>
    <property type="molecule type" value="Genomic_DNA"/>
</dbReference>
<evidence type="ECO:0000313" key="2">
    <source>
        <dbReference type="EMBL" id="CAK0794208.1"/>
    </source>
</evidence>
<feature type="compositionally biased region" description="Low complexity" evidence="1">
    <location>
        <begin position="145"/>
        <end position="157"/>
    </location>
</feature>
<protein>
    <submittedName>
        <fullName evidence="2">Uncharacterized protein</fullName>
    </submittedName>
</protein>
<proteinExistence type="predicted"/>
<feature type="region of interest" description="Disordered" evidence="1">
    <location>
        <begin position="95"/>
        <end position="196"/>
    </location>
</feature>
<evidence type="ECO:0000256" key="1">
    <source>
        <dbReference type="SAM" id="MobiDB-lite"/>
    </source>
</evidence>
<gene>
    <name evidence="2" type="ORF">PCOR1329_LOCUS4275</name>
</gene>
<organism evidence="2 3">
    <name type="scientific">Prorocentrum cordatum</name>
    <dbReference type="NCBI Taxonomy" id="2364126"/>
    <lineage>
        <taxon>Eukaryota</taxon>
        <taxon>Sar</taxon>
        <taxon>Alveolata</taxon>
        <taxon>Dinophyceae</taxon>
        <taxon>Prorocentrales</taxon>
        <taxon>Prorocentraceae</taxon>
        <taxon>Prorocentrum</taxon>
    </lineage>
</organism>
<feature type="compositionally biased region" description="Basic and acidic residues" evidence="1">
    <location>
        <begin position="43"/>
        <end position="54"/>
    </location>
</feature>
<name>A0ABN9PMB4_9DINO</name>
<sequence>MPFGLQETFKRPPHLPSSLWPEGPDTNACDHAGIPDPVPTAPERGRPPHGHEARGNSSTRGVCVIPQALHCSDQRGKCAGLCAAFTCRCSPPPLAGDPSAAAPPSEEDDADGGGWIRTKRTGKKHLKDKKEMPTTRWSKRRCAARRLGGARRCSGRLPAAPRERRSGSGPIAPGAGRRRGRPRELAVTVGTQAVAS</sequence>